<evidence type="ECO:0000256" key="1">
    <source>
        <dbReference type="SAM" id="MobiDB-lite"/>
    </source>
</evidence>
<protein>
    <recommendedName>
        <fullName evidence="3">Laminin G domain-containing protein</fullName>
    </recommendedName>
</protein>
<feature type="non-terminal residue" evidence="2">
    <location>
        <position position="165"/>
    </location>
</feature>
<evidence type="ECO:0008006" key="3">
    <source>
        <dbReference type="Google" id="ProtNLM"/>
    </source>
</evidence>
<dbReference type="SUPFAM" id="SSF49899">
    <property type="entry name" value="Concanavalin A-like lectins/glucanases"/>
    <property type="match status" value="1"/>
</dbReference>
<feature type="region of interest" description="Disordered" evidence="1">
    <location>
        <begin position="145"/>
        <end position="165"/>
    </location>
</feature>
<dbReference type="Gene3D" id="2.60.120.200">
    <property type="match status" value="1"/>
</dbReference>
<dbReference type="EMBL" id="GEBQ01005276">
    <property type="protein sequence ID" value="JAT34701.1"/>
    <property type="molecule type" value="Transcribed_RNA"/>
</dbReference>
<proteinExistence type="predicted"/>
<dbReference type="AlphaFoldDB" id="A0A1B6MFN2"/>
<organism evidence="2">
    <name type="scientific">Graphocephala atropunctata</name>
    <dbReference type="NCBI Taxonomy" id="36148"/>
    <lineage>
        <taxon>Eukaryota</taxon>
        <taxon>Metazoa</taxon>
        <taxon>Ecdysozoa</taxon>
        <taxon>Arthropoda</taxon>
        <taxon>Hexapoda</taxon>
        <taxon>Insecta</taxon>
        <taxon>Pterygota</taxon>
        <taxon>Neoptera</taxon>
        <taxon>Paraneoptera</taxon>
        <taxon>Hemiptera</taxon>
        <taxon>Auchenorrhyncha</taxon>
        <taxon>Membracoidea</taxon>
        <taxon>Cicadellidae</taxon>
        <taxon>Cicadellinae</taxon>
        <taxon>Cicadellini</taxon>
        <taxon>Graphocephala</taxon>
    </lineage>
</organism>
<reference evidence="2" key="1">
    <citation type="submission" date="2015-11" db="EMBL/GenBank/DDBJ databases">
        <title>De novo transcriptome assembly of four potential Pierce s Disease insect vectors from Arizona vineyards.</title>
        <authorList>
            <person name="Tassone E.E."/>
        </authorList>
    </citation>
    <scope>NUCLEOTIDE SEQUENCE</scope>
</reference>
<sequence length="165" mass="18270">AYLSVELAGKEAVKLVHAGPNGTQTVLIPASLADGHWHQLAIGVQQDSSVRSYLDCHWISTDILRRDSLDIPEDVDVVIGYLFSGDLEQLVLVADPAAVNQQCSTSQQSSLDPTAIHSAGEKQKHRRTESKDVWYSKKENEIWQDDEDMFEGSGSDLSLEQYELS</sequence>
<accession>A0A1B6MFN2</accession>
<evidence type="ECO:0000313" key="2">
    <source>
        <dbReference type="EMBL" id="JAT34701.1"/>
    </source>
</evidence>
<name>A0A1B6MFN2_9HEMI</name>
<gene>
    <name evidence="2" type="ORF">g.6250</name>
</gene>
<dbReference type="InterPro" id="IPR013320">
    <property type="entry name" value="ConA-like_dom_sf"/>
</dbReference>
<feature type="non-terminal residue" evidence="2">
    <location>
        <position position="1"/>
    </location>
</feature>
<feature type="region of interest" description="Disordered" evidence="1">
    <location>
        <begin position="104"/>
        <end position="132"/>
    </location>
</feature>